<dbReference type="SUPFAM" id="SSF48371">
    <property type="entry name" value="ARM repeat"/>
    <property type="match status" value="1"/>
</dbReference>
<dbReference type="InterPro" id="IPR016024">
    <property type="entry name" value="ARM-type_fold"/>
</dbReference>
<dbReference type="EMBL" id="CT867989">
    <property type="protein sequence ID" value="CAK56972.1"/>
    <property type="molecule type" value="Genomic_DNA"/>
</dbReference>
<dbReference type="RefSeq" id="XP_001424370.1">
    <property type="nucleotide sequence ID" value="XM_001424333.1"/>
</dbReference>
<dbReference type="AlphaFoldDB" id="A0BEK5"/>
<gene>
    <name evidence="1" type="ORF">GSPATT00028005001</name>
</gene>
<organism evidence="1 2">
    <name type="scientific">Paramecium tetraurelia</name>
    <dbReference type="NCBI Taxonomy" id="5888"/>
    <lineage>
        <taxon>Eukaryota</taxon>
        <taxon>Sar</taxon>
        <taxon>Alveolata</taxon>
        <taxon>Ciliophora</taxon>
        <taxon>Intramacronucleata</taxon>
        <taxon>Oligohymenophorea</taxon>
        <taxon>Peniculida</taxon>
        <taxon>Parameciidae</taxon>
        <taxon>Paramecium</taxon>
    </lineage>
</organism>
<evidence type="ECO:0000313" key="1">
    <source>
        <dbReference type="EMBL" id="CAK56972.1"/>
    </source>
</evidence>
<dbReference type="GeneID" id="5010154"/>
<dbReference type="OrthoDB" id="284971at2759"/>
<protein>
    <recommendedName>
        <fullName evidence="3">Ataxin-10 domain-containing protein</fullName>
    </recommendedName>
</protein>
<keyword evidence="2" id="KW-1185">Reference proteome</keyword>
<reference evidence="1 2" key="1">
    <citation type="journal article" date="2006" name="Nature">
        <title>Global trends of whole-genome duplications revealed by the ciliate Paramecium tetraurelia.</title>
        <authorList>
            <consortium name="Genoscope"/>
            <person name="Aury J.-M."/>
            <person name="Jaillon O."/>
            <person name="Duret L."/>
            <person name="Noel B."/>
            <person name="Jubin C."/>
            <person name="Porcel B.M."/>
            <person name="Segurens B."/>
            <person name="Daubin V."/>
            <person name="Anthouard V."/>
            <person name="Aiach N."/>
            <person name="Arnaiz O."/>
            <person name="Billaut A."/>
            <person name="Beisson J."/>
            <person name="Blanc I."/>
            <person name="Bouhouche K."/>
            <person name="Camara F."/>
            <person name="Duharcourt S."/>
            <person name="Guigo R."/>
            <person name="Gogendeau D."/>
            <person name="Katinka M."/>
            <person name="Keller A.-M."/>
            <person name="Kissmehl R."/>
            <person name="Klotz C."/>
            <person name="Koll F."/>
            <person name="Le Moue A."/>
            <person name="Lepere C."/>
            <person name="Malinsky S."/>
            <person name="Nowacki M."/>
            <person name="Nowak J.K."/>
            <person name="Plattner H."/>
            <person name="Poulain J."/>
            <person name="Ruiz F."/>
            <person name="Serrano V."/>
            <person name="Zagulski M."/>
            <person name="Dessen P."/>
            <person name="Betermier M."/>
            <person name="Weissenbach J."/>
            <person name="Scarpelli C."/>
            <person name="Schachter V."/>
            <person name="Sperling L."/>
            <person name="Meyer E."/>
            <person name="Cohen J."/>
            <person name="Wincker P."/>
        </authorList>
    </citation>
    <scope>NUCLEOTIDE SEQUENCE [LARGE SCALE GENOMIC DNA]</scope>
    <source>
        <strain evidence="1 2">Stock d4-2</strain>
    </source>
</reference>
<evidence type="ECO:0000313" key="2">
    <source>
        <dbReference type="Proteomes" id="UP000000600"/>
    </source>
</evidence>
<dbReference type="HOGENOM" id="CLU_790977_0_0_1"/>
<name>A0BEK5_PARTE</name>
<sequence length="351" mass="42628">MEEIDKHIYDYNFHQLRLLMQYPSKQNHMYQFIQSNPNWLLNIQFDQINFLYFQQWLTNFITANQVNAQFILLHFQIQPYRLTLSNSQDLKIHKAYLIFVHNMLKNQINKEYFLFQSFFRDLTIEIIRKSLTNQTQDCLEWVTYSFTNIFHDSYEQSYLQLLYDNNIELLDFIFQLLQKTIDDKVYPSLIHNCIPKSYDIKELYSNQNKIGIQLSIKDLQFLMNLELPPLQKFKFYSLITFMGGYNSEIQALFYPKEYKEAIHQMSIQQDDELISVFLRFIANMVHINKTVWEDLKNNGIFYYSYSLVNDLKPIIHFTNVHNMHQQREWATIIIRNLCDCDELREHLQNFQ</sequence>
<dbReference type="KEGG" id="ptm:GSPATT00028005001"/>
<dbReference type="Proteomes" id="UP000000600">
    <property type="component" value="Unassembled WGS sequence"/>
</dbReference>
<dbReference type="InParanoid" id="A0BEK5"/>
<proteinExistence type="predicted"/>
<dbReference type="OMA" id="GYNSEIQ"/>
<evidence type="ECO:0008006" key="3">
    <source>
        <dbReference type="Google" id="ProtNLM"/>
    </source>
</evidence>
<accession>A0BEK5</accession>